<accession>A0A1B0GN93</accession>
<protein>
    <submittedName>
        <fullName evidence="1">Uncharacterized protein</fullName>
    </submittedName>
</protein>
<name>A0A1B0GN93_PHLPP</name>
<dbReference type="InterPro" id="IPR013087">
    <property type="entry name" value="Znf_C2H2_type"/>
</dbReference>
<dbReference type="VEuPathDB" id="VectorBase:PPAI004457"/>
<dbReference type="AlphaFoldDB" id="A0A1B0GN93"/>
<dbReference type="EMBL" id="AJVK01013084">
    <property type="status" value="NOT_ANNOTATED_CDS"/>
    <property type="molecule type" value="Genomic_DNA"/>
</dbReference>
<dbReference type="Proteomes" id="UP000092462">
    <property type="component" value="Unassembled WGS sequence"/>
</dbReference>
<dbReference type="PROSITE" id="PS00028">
    <property type="entry name" value="ZINC_FINGER_C2H2_1"/>
    <property type="match status" value="1"/>
</dbReference>
<evidence type="ECO:0000313" key="1">
    <source>
        <dbReference type="EnsemblMetazoa" id="PPAI004457-PA"/>
    </source>
</evidence>
<sequence length="216" mass="25498">MTEQKTSKLDTKLEIVEAILAKLYINGSVKEGRLQKKVLYKMTNDYIRIKKIAHFTHKDMSGAMLQHGFCYYMEKEQAHKSKFFNVNTAAIGKLAEKYPRNNFLDESPEVSEGENCEEFDFTVKYVLTTELKQNQTFVFSDKSCIVCMETFDDQRMFECHMKRHGKEFLVRKTHNSWPQMINLKAVFQQEEGKFVFEIKSHEDDEDEEITITRIFL</sequence>
<organism evidence="1 2">
    <name type="scientific">Phlebotomus papatasi</name>
    <name type="common">Sandfly</name>
    <dbReference type="NCBI Taxonomy" id="29031"/>
    <lineage>
        <taxon>Eukaryota</taxon>
        <taxon>Metazoa</taxon>
        <taxon>Ecdysozoa</taxon>
        <taxon>Arthropoda</taxon>
        <taxon>Hexapoda</taxon>
        <taxon>Insecta</taxon>
        <taxon>Pterygota</taxon>
        <taxon>Neoptera</taxon>
        <taxon>Endopterygota</taxon>
        <taxon>Diptera</taxon>
        <taxon>Nematocera</taxon>
        <taxon>Psychodoidea</taxon>
        <taxon>Psychodidae</taxon>
        <taxon>Phlebotomus</taxon>
        <taxon>Phlebotomus</taxon>
    </lineage>
</organism>
<dbReference type="EnsemblMetazoa" id="PPAI004457-RA">
    <property type="protein sequence ID" value="PPAI004457-PA"/>
    <property type="gene ID" value="PPAI004457"/>
</dbReference>
<dbReference type="VEuPathDB" id="VectorBase:PPAPM1_004624"/>
<keyword evidence="2" id="KW-1185">Reference proteome</keyword>
<reference evidence="1" key="1">
    <citation type="submission" date="2022-08" db="UniProtKB">
        <authorList>
            <consortium name="EnsemblMetazoa"/>
        </authorList>
    </citation>
    <scope>IDENTIFICATION</scope>
    <source>
        <strain evidence="1">Israel</strain>
    </source>
</reference>
<evidence type="ECO:0000313" key="2">
    <source>
        <dbReference type="Proteomes" id="UP000092462"/>
    </source>
</evidence>
<proteinExistence type="predicted"/>